<accession>A0A3F3HG69</accession>
<evidence type="ECO:0000313" key="4">
    <source>
        <dbReference type="Proteomes" id="UP001314262"/>
    </source>
</evidence>
<dbReference type="UniPathway" id="UPA00241">
    <property type="reaction ID" value="UER00352"/>
</dbReference>
<keyword evidence="4" id="KW-1185">Reference proteome</keyword>
<dbReference type="AlphaFoldDB" id="A0A3F3HG69"/>
<name>A0A3F3HG69_9LACO</name>
<dbReference type="GO" id="GO:0005524">
    <property type="term" value="F:ATP binding"/>
    <property type="evidence" value="ECO:0007669"/>
    <property type="project" value="InterPro"/>
</dbReference>
<dbReference type="Gene3D" id="3.40.50.300">
    <property type="entry name" value="P-loop containing nucleotide triphosphate hydrolases"/>
    <property type="match status" value="1"/>
</dbReference>
<evidence type="ECO:0000313" key="3">
    <source>
        <dbReference type="EMBL" id="GAP04679.1"/>
    </source>
</evidence>
<feature type="domain" description="Phosphoribulokinase/uridine kinase" evidence="1">
    <location>
        <begin position="19"/>
        <end position="148"/>
    </location>
</feature>
<sequence length="234" mass="26649">MTNLVEKIYEAHHGSFLTVGMTGSVAVGKSTLAAELAQGLQDRGLVATVVSTDDFLKTNQVLKDEGIFDQKGFPQSYYLQDLVQLIENFKAGMTNQVINRYSQTWADIVPGEKQEISRPDVLIIEGVVALQLPAENLDQTVFVEADMNDIKDWYLERNFLATVKASNQPQSWRYQYKDMAIKDFYDLALSVWEKTNQVNYDRYIQKTRADADLILQLDRYHHPVSLTMGSRSQN</sequence>
<dbReference type="EMBL" id="CAUZLT010000003">
    <property type="protein sequence ID" value="CAK1244358.1"/>
    <property type="molecule type" value="Genomic_DNA"/>
</dbReference>
<dbReference type="PANTHER" id="PTHR10285">
    <property type="entry name" value="URIDINE KINASE"/>
    <property type="match status" value="1"/>
</dbReference>
<dbReference type="InterPro" id="IPR027417">
    <property type="entry name" value="P-loop_NTPase"/>
</dbReference>
<evidence type="ECO:0000313" key="2">
    <source>
        <dbReference type="EMBL" id="CAK1244358.1"/>
    </source>
</evidence>
<dbReference type="GO" id="GO:0015937">
    <property type="term" value="P:coenzyme A biosynthetic process"/>
    <property type="evidence" value="ECO:0007669"/>
    <property type="project" value="UniProtKB-UniPathway"/>
</dbReference>
<reference evidence="2 4" key="2">
    <citation type="submission" date="2023-10" db="EMBL/GenBank/DDBJ databases">
        <authorList>
            <person name="Botero Cardona J."/>
        </authorList>
    </citation>
    <scope>NUCLEOTIDE SEQUENCE [LARGE SCALE GENOMIC DNA]</scope>
    <source>
        <strain evidence="2 4">R-53137</strain>
    </source>
</reference>
<keyword evidence="2" id="KW-0808">Transferase</keyword>
<evidence type="ECO:0000259" key="1">
    <source>
        <dbReference type="Pfam" id="PF00485"/>
    </source>
</evidence>
<gene>
    <name evidence="3" type="ORF">FTRO_0070420</name>
    <name evidence="2" type="ORF">R53137_KAKDMLNK_00974</name>
</gene>
<protein>
    <submittedName>
        <fullName evidence="2">Panthothenate kinase (CoaA)</fullName>
        <ecNumber evidence="2">2.7.1.33</ecNumber>
    </submittedName>
    <submittedName>
        <fullName evidence="3">Putative pantothenate kinase</fullName>
    </submittedName>
</protein>
<dbReference type="GO" id="GO:0004594">
    <property type="term" value="F:pantothenate kinase activity"/>
    <property type="evidence" value="ECO:0007669"/>
    <property type="project" value="UniProtKB-EC"/>
</dbReference>
<dbReference type="EMBL" id="DF968084">
    <property type="protein sequence ID" value="GAP04679.1"/>
    <property type="molecule type" value="Genomic_DNA"/>
</dbReference>
<dbReference type="Proteomes" id="UP000064514">
    <property type="component" value="Unassembled WGS sequence"/>
</dbReference>
<reference evidence="3" key="1">
    <citation type="journal article" date="2015" name="BMC Genomics">
        <title>Comparative genomics of Fructobacillus spp. and Leuconostoc spp. reveals niche-specific evolution of Fructobacillus spp.</title>
        <authorList>
            <person name="Endo A."/>
            <person name="Tanizawa Y."/>
            <person name="Tanaka N."/>
            <person name="Maeno S."/>
            <person name="Kumar H."/>
            <person name="Shiwa Y."/>
            <person name="Okada S."/>
            <person name="Yoshikawa H."/>
            <person name="Dicks L."/>
            <person name="Nakagawa J."/>
            <person name="Arita M."/>
        </authorList>
    </citation>
    <scope>NUCLEOTIDE SEQUENCE [LARGE SCALE GENOMIC DNA]</scope>
    <source>
        <strain evidence="3">F214-1</strain>
    </source>
</reference>
<dbReference type="Pfam" id="PF00485">
    <property type="entry name" value="PRK"/>
    <property type="match status" value="1"/>
</dbReference>
<dbReference type="RefSeq" id="WP_059394044.1">
    <property type="nucleotide sequence ID" value="NZ_BOJU01000003.1"/>
</dbReference>
<dbReference type="EC" id="2.7.1.33" evidence="2"/>
<organism evidence="3">
    <name type="scientific">Fructobacillus tropaeoli</name>
    <dbReference type="NCBI Taxonomy" id="709323"/>
    <lineage>
        <taxon>Bacteria</taxon>
        <taxon>Bacillati</taxon>
        <taxon>Bacillota</taxon>
        <taxon>Bacilli</taxon>
        <taxon>Lactobacillales</taxon>
        <taxon>Lactobacillaceae</taxon>
        <taxon>Fructobacillus</taxon>
    </lineage>
</organism>
<dbReference type="SUPFAM" id="SSF52540">
    <property type="entry name" value="P-loop containing nucleoside triphosphate hydrolases"/>
    <property type="match status" value="1"/>
</dbReference>
<proteinExistence type="predicted"/>
<keyword evidence="3" id="KW-0418">Kinase</keyword>
<dbReference type="STRING" id="709323.GCA_001047135_01241"/>
<dbReference type="InterPro" id="IPR006083">
    <property type="entry name" value="PRK/URK"/>
</dbReference>
<dbReference type="Proteomes" id="UP001314262">
    <property type="component" value="Unassembled WGS sequence"/>
</dbReference>